<gene>
    <name evidence="1" type="ORF">QY95_03102</name>
</gene>
<dbReference type="AlphaFoldDB" id="A0A0F5HTM9"/>
<protein>
    <submittedName>
        <fullName evidence="1">Uncharacterized protein</fullName>
    </submittedName>
</protein>
<dbReference type="RefSeq" id="WP_040048275.1">
    <property type="nucleotide sequence ID" value="NZ_JWIR02000060.1"/>
</dbReference>
<keyword evidence="2" id="KW-1185">Reference proteome</keyword>
<accession>A0A0F5HTM9</accession>
<dbReference type="Proteomes" id="UP000031563">
    <property type="component" value="Unassembled WGS sequence"/>
</dbReference>
<proteinExistence type="predicted"/>
<comment type="caution">
    <text evidence="1">The sequence shown here is derived from an EMBL/GenBank/DDBJ whole genome shotgun (WGS) entry which is preliminary data.</text>
</comment>
<evidence type="ECO:0000313" key="1">
    <source>
        <dbReference type="EMBL" id="KKB36593.1"/>
    </source>
</evidence>
<reference evidence="1" key="1">
    <citation type="submission" date="2015-02" db="EMBL/GenBank/DDBJ databases">
        <title>Genome Assembly of Bacillaceae bacterium MTCC 8252.</title>
        <authorList>
            <person name="Verma A."/>
            <person name="Khatri I."/>
            <person name="Mual P."/>
            <person name="Subramanian S."/>
            <person name="Krishnamurthi S."/>
        </authorList>
    </citation>
    <scope>NUCLEOTIDE SEQUENCE [LARGE SCALE GENOMIC DNA]</scope>
    <source>
        <strain evidence="1">MTCC 8252</strain>
    </source>
</reference>
<sequence>MITYQVFDSDNTLYGEFIILELAEKKARELADMKGKDILVKECSVRLLSVASPQTTPVECPLCGPDGMLQPKRQEDTWIYMCDHCPAVLLEWYGPKDTRNFVDCMQYDESMIRDGS</sequence>
<organism evidence="1 2">
    <name type="scientific">Bacillus thermotolerans</name>
    <name type="common">Quasibacillus thermotolerans</name>
    <dbReference type="NCBI Taxonomy" id="1221996"/>
    <lineage>
        <taxon>Bacteria</taxon>
        <taxon>Bacillati</taxon>
        <taxon>Bacillota</taxon>
        <taxon>Bacilli</taxon>
        <taxon>Bacillales</taxon>
        <taxon>Bacillaceae</taxon>
        <taxon>Bacillus</taxon>
    </lineage>
</organism>
<dbReference type="STRING" id="1221996.QY95_03102"/>
<dbReference type="EMBL" id="JWIR02000060">
    <property type="protein sequence ID" value="KKB36593.1"/>
    <property type="molecule type" value="Genomic_DNA"/>
</dbReference>
<evidence type="ECO:0000313" key="2">
    <source>
        <dbReference type="Proteomes" id="UP000031563"/>
    </source>
</evidence>
<dbReference type="OrthoDB" id="9805976at2"/>
<name>A0A0F5HTM9_BACTR</name>